<keyword evidence="2" id="KW-1185">Reference proteome</keyword>
<evidence type="ECO:0000313" key="2">
    <source>
        <dbReference type="Proteomes" id="UP000886885"/>
    </source>
</evidence>
<evidence type="ECO:0000313" key="1">
    <source>
        <dbReference type="EMBL" id="KAG6777730.1"/>
    </source>
</evidence>
<sequence>MIGSEEHLEPKLPPFGLEEKLNPKPIEVLGSREWRSKRKTKKEIFVRWEGQGQEDAMWVEGSRLKKAYPHLEGKFQLLKEITVLKSNQSWDIEFELLDLLVKYRLKGKERSPEQALYSYGNFLPCHRYFYNLMEEAVKTSCSLVR</sequence>
<name>A0A8X8AAZ4_POPTO</name>
<protein>
    <recommendedName>
        <fullName evidence="3">Chromo domain-containing protein</fullName>
    </recommendedName>
</protein>
<proteinExistence type="predicted"/>
<reference evidence="1" key="1">
    <citation type="journal article" date="2020" name="bioRxiv">
        <title>Hybrid origin of Populus tomentosa Carr. identified through genome sequencing and phylogenomic analysis.</title>
        <authorList>
            <person name="An X."/>
            <person name="Gao K."/>
            <person name="Chen Z."/>
            <person name="Li J."/>
            <person name="Yang X."/>
            <person name="Yang X."/>
            <person name="Zhou J."/>
            <person name="Guo T."/>
            <person name="Zhao T."/>
            <person name="Huang S."/>
            <person name="Miao D."/>
            <person name="Khan W.U."/>
            <person name="Rao P."/>
            <person name="Ye M."/>
            <person name="Lei B."/>
            <person name="Liao W."/>
            <person name="Wang J."/>
            <person name="Ji L."/>
            <person name="Li Y."/>
            <person name="Guo B."/>
            <person name="Mustafa N.S."/>
            <person name="Li S."/>
            <person name="Yun Q."/>
            <person name="Keller S.R."/>
            <person name="Mao J."/>
            <person name="Zhang R."/>
            <person name="Strauss S.H."/>
        </authorList>
    </citation>
    <scope>NUCLEOTIDE SEQUENCE</scope>
    <source>
        <strain evidence="1">GM15</strain>
        <tissue evidence="1">Leaf</tissue>
    </source>
</reference>
<dbReference type="AlphaFoldDB" id="A0A8X8AAZ4"/>
<dbReference type="Proteomes" id="UP000886885">
    <property type="component" value="Chromosome 4D"/>
</dbReference>
<gene>
    <name evidence="1" type="ORF">POTOM_017559</name>
</gene>
<dbReference type="EMBL" id="JAAWWB010000008">
    <property type="protein sequence ID" value="KAG6777730.1"/>
    <property type="molecule type" value="Genomic_DNA"/>
</dbReference>
<evidence type="ECO:0008006" key="3">
    <source>
        <dbReference type="Google" id="ProtNLM"/>
    </source>
</evidence>
<comment type="caution">
    <text evidence="1">The sequence shown here is derived from an EMBL/GenBank/DDBJ whole genome shotgun (WGS) entry which is preliminary data.</text>
</comment>
<organism evidence="1 2">
    <name type="scientific">Populus tomentosa</name>
    <name type="common">Chinese white poplar</name>
    <dbReference type="NCBI Taxonomy" id="118781"/>
    <lineage>
        <taxon>Eukaryota</taxon>
        <taxon>Viridiplantae</taxon>
        <taxon>Streptophyta</taxon>
        <taxon>Embryophyta</taxon>
        <taxon>Tracheophyta</taxon>
        <taxon>Spermatophyta</taxon>
        <taxon>Magnoliopsida</taxon>
        <taxon>eudicotyledons</taxon>
        <taxon>Gunneridae</taxon>
        <taxon>Pentapetalae</taxon>
        <taxon>rosids</taxon>
        <taxon>fabids</taxon>
        <taxon>Malpighiales</taxon>
        <taxon>Salicaceae</taxon>
        <taxon>Saliceae</taxon>
        <taxon>Populus</taxon>
    </lineage>
</organism>
<accession>A0A8X8AAZ4</accession>